<sequence>MRRVKVFLPMTLDHYVATEQGNLNWLNNIEGFREEGFGKMYDSIDTLVVSRPMLEWLDALPNMTFPYKAKTCYVFSRSEQTAHDGITWINEDVTTFLRTLKQQDGRDIWLLGGGQFLRTVLDACLVDEIIFTIAPIILGSGIPFFPGVLNTQHLSLQHVEAFGQFVEIRYAVVPT</sequence>
<dbReference type="PANTHER" id="PTHR38011">
    <property type="entry name" value="DIHYDROFOLATE REDUCTASE FAMILY PROTEIN (AFU_ORTHOLOGUE AFUA_8G06820)"/>
    <property type="match status" value="1"/>
</dbReference>
<dbReference type="InterPro" id="IPR002734">
    <property type="entry name" value="RibDG_C"/>
</dbReference>
<dbReference type="Proteomes" id="UP000093482">
    <property type="component" value="Unassembled WGS sequence"/>
</dbReference>
<protein>
    <recommendedName>
        <fullName evidence="1">Bacterial bifunctional deaminase-reductase C-terminal domain-containing protein</fullName>
    </recommendedName>
</protein>
<keyword evidence="3" id="KW-1185">Reference proteome</keyword>
<dbReference type="RefSeq" id="WP_066464671.1">
    <property type="nucleotide sequence ID" value="NZ_MATO01000037.1"/>
</dbReference>
<dbReference type="EMBL" id="MATO01000037">
    <property type="protein sequence ID" value="OCS90437.1"/>
    <property type="molecule type" value="Genomic_DNA"/>
</dbReference>
<dbReference type="Pfam" id="PF01872">
    <property type="entry name" value="RibD_C"/>
    <property type="match status" value="1"/>
</dbReference>
<organism evidence="2 3">
    <name type="scientific">Caryophanon latum</name>
    <dbReference type="NCBI Taxonomy" id="33977"/>
    <lineage>
        <taxon>Bacteria</taxon>
        <taxon>Bacillati</taxon>
        <taxon>Bacillota</taxon>
        <taxon>Bacilli</taxon>
        <taxon>Bacillales</taxon>
        <taxon>Caryophanaceae</taxon>
        <taxon>Caryophanon</taxon>
    </lineage>
</organism>
<evidence type="ECO:0000313" key="2">
    <source>
        <dbReference type="EMBL" id="OCS90437.1"/>
    </source>
</evidence>
<evidence type="ECO:0000313" key="3">
    <source>
        <dbReference type="Proteomes" id="UP000093482"/>
    </source>
</evidence>
<proteinExistence type="predicted"/>
<dbReference type="AlphaFoldDB" id="A0A1C0YTE5"/>
<dbReference type="GO" id="GO:0009231">
    <property type="term" value="P:riboflavin biosynthetic process"/>
    <property type="evidence" value="ECO:0007669"/>
    <property type="project" value="InterPro"/>
</dbReference>
<comment type="caution">
    <text evidence="2">The sequence shown here is derived from an EMBL/GenBank/DDBJ whole genome shotgun (WGS) entry which is preliminary data.</text>
</comment>
<accession>A0A1C0YTE5</accession>
<dbReference type="PANTHER" id="PTHR38011:SF11">
    <property type="entry name" value="2,5-DIAMINO-6-RIBOSYLAMINO-4(3H)-PYRIMIDINONE 5'-PHOSPHATE REDUCTASE"/>
    <property type="match status" value="1"/>
</dbReference>
<evidence type="ECO:0000259" key="1">
    <source>
        <dbReference type="Pfam" id="PF01872"/>
    </source>
</evidence>
<dbReference type="InterPro" id="IPR050765">
    <property type="entry name" value="Riboflavin_Biosynth_HTPR"/>
</dbReference>
<gene>
    <name evidence="2" type="ORF">A6K76_11265</name>
</gene>
<dbReference type="Gene3D" id="3.40.430.10">
    <property type="entry name" value="Dihydrofolate Reductase, subunit A"/>
    <property type="match status" value="1"/>
</dbReference>
<reference evidence="2 3" key="1">
    <citation type="submission" date="2016-07" db="EMBL/GenBank/DDBJ databases">
        <title>Caryophanon latum genome sequencing.</title>
        <authorList>
            <person name="Verma A."/>
            <person name="Pal Y."/>
            <person name="Krishnamurthi S."/>
        </authorList>
    </citation>
    <scope>NUCLEOTIDE SEQUENCE [LARGE SCALE GENOMIC DNA]</scope>
    <source>
        <strain evidence="2 3">DSM 14151</strain>
    </source>
</reference>
<dbReference type="GO" id="GO:0008703">
    <property type="term" value="F:5-amino-6-(5-phosphoribosylamino)uracil reductase activity"/>
    <property type="evidence" value="ECO:0007669"/>
    <property type="project" value="InterPro"/>
</dbReference>
<feature type="domain" description="Bacterial bifunctional deaminase-reductase C-terminal" evidence="1">
    <location>
        <begin position="4"/>
        <end position="164"/>
    </location>
</feature>
<dbReference type="SUPFAM" id="SSF53597">
    <property type="entry name" value="Dihydrofolate reductase-like"/>
    <property type="match status" value="1"/>
</dbReference>
<dbReference type="OrthoDB" id="195113at2"/>
<name>A0A1C0YTE5_9BACL</name>
<dbReference type="InterPro" id="IPR024072">
    <property type="entry name" value="DHFR-like_dom_sf"/>
</dbReference>